<organism evidence="3 4">
    <name type="scientific">Colletotrichum zoysiae</name>
    <dbReference type="NCBI Taxonomy" id="1216348"/>
    <lineage>
        <taxon>Eukaryota</taxon>
        <taxon>Fungi</taxon>
        <taxon>Dikarya</taxon>
        <taxon>Ascomycota</taxon>
        <taxon>Pezizomycotina</taxon>
        <taxon>Sordariomycetes</taxon>
        <taxon>Hypocreomycetidae</taxon>
        <taxon>Glomerellales</taxon>
        <taxon>Glomerellaceae</taxon>
        <taxon>Colletotrichum</taxon>
        <taxon>Colletotrichum graminicola species complex</taxon>
    </lineage>
</organism>
<dbReference type="Proteomes" id="UP001232148">
    <property type="component" value="Unassembled WGS sequence"/>
</dbReference>
<evidence type="ECO:0000256" key="2">
    <source>
        <dbReference type="SAM" id="SignalP"/>
    </source>
</evidence>
<protein>
    <submittedName>
        <fullName evidence="3">Uncharacterized protein</fullName>
    </submittedName>
</protein>
<dbReference type="AlphaFoldDB" id="A0AAD9HLL4"/>
<accession>A0AAD9HLL4</accession>
<feature type="region of interest" description="Disordered" evidence="1">
    <location>
        <begin position="68"/>
        <end position="195"/>
    </location>
</feature>
<evidence type="ECO:0000256" key="1">
    <source>
        <dbReference type="SAM" id="MobiDB-lite"/>
    </source>
</evidence>
<feature type="compositionally biased region" description="Low complexity" evidence="1">
    <location>
        <begin position="306"/>
        <end position="315"/>
    </location>
</feature>
<evidence type="ECO:0000313" key="4">
    <source>
        <dbReference type="Proteomes" id="UP001232148"/>
    </source>
</evidence>
<feature type="region of interest" description="Disordered" evidence="1">
    <location>
        <begin position="282"/>
        <end position="315"/>
    </location>
</feature>
<keyword evidence="4" id="KW-1185">Reference proteome</keyword>
<feature type="compositionally biased region" description="Acidic residues" evidence="1">
    <location>
        <begin position="128"/>
        <end position="172"/>
    </location>
</feature>
<name>A0AAD9HLL4_9PEZI</name>
<feature type="compositionally biased region" description="Low complexity" evidence="1">
    <location>
        <begin position="180"/>
        <end position="195"/>
    </location>
</feature>
<feature type="signal peptide" evidence="2">
    <location>
        <begin position="1"/>
        <end position="29"/>
    </location>
</feature>
<keyword evidence="2" id="KW-0732">Signal</keyword>
<feature type="compositionally biased region" description="Pro residues" evidence="1">
    <location>
        <begin position="291"/>
        <end position="305"/>
    </location>
</feature>
<feature type="chain" id="PRO_5042140119" evidence="2">
    <location>
        <begin position="30"/>
        <end position="386"/>
    </location>
</feature>
<comment type="caution">
    <text evidence="3">The sequence shown here is derived from an EMBL/GenBank/DDBJ whole genome shotgun (WGS) entry which is preliminary data.</text>
</comment>
<sequence>MTRHHRNLALHHLTVLAVLSTTVLPGASAIEDLDPGDVPAGCALACAPIAQLTGRCEAAAEQKFGAEAVSRRWTAGKQRRADAVDGGNGGPDQDTWQRRRRRRRQEKGTTRSLQRMLGSRLDRRQEELADEEAGEGAGEASEESSDDSDDSDDSDSSDSEEEEEEEEEEEKEKEDRLASGNAAETGGGEEAAAAVEANQQAAVEAMRACVCGETGFDVAGAAFGCAACVAQNATAEDANEDIRQIMANCGFVAATDPVTTAATTTTAFPNAMSSTLPPLLLAPAASGTETSPPPSPASPTSPSFPPATTTRAPDLESVTPVTVFVPPFSTLPPLVLPNDVASAPPVLEQDSNQLSAAAKGPGPALRGRPGPGWLVVPAAVIGLLLS</sequence>
<dbReference type="EMBL" id="MU842841">
    <property type="protein sequence ID" value="KAK2031370.1"/>
    <property type="molecule type" value="Genomic_DNA"/>
</dbReference>
<reference evidence="3" key="1">
    <citation type="submission" date="2021-06" db="EMBL/GenBank/DDBJ databases">
        <title>Comparative genomics, transcriptomics and evolutionary studies reveal genomic signatures of adaptation to plant cell wall in hemibiotrophic fungi.</title>
        <authorList>
            <consortium name="DOE Joint Genome Institute"/>
            <person name="Baroncelli R."/>
            <person name="Diaz J.F."/>
            <person name="Benocci T."/>
            <person name="Peng M."/>
            <person name="Battaglia E."/>
            <person name="Haridas S."/>
            <person name="Andreopoulos W."/>
            <person name="Labutti K."/>
            <person name="Pangilinan J."/>
            <person name="Floch G.L."/>
            <person name="Makela M.R."/>
            <person name="Henrissat B."/>
            <person name="Grigoriev I.V."/>
            <person name="Crouch J.A."/>
            <person name="De Vries R.P."/>
            <person name="Sukno S.A."/>
            <person name="Thon M.R."/>
        </authorList>
    </citation>
    <scope>NUCLEOTIDE SEQUENCE</scope>
    <source>
        <strain evidence="3">MAFF235873</strain>
    </source>
</reference>
<evidence type="ECO:0000313" key="3">
    <source>
        <dbReference type="EMBL" id="KAK2031370.1"/>
    </source>
</evidence>
<gene>
    <name evidence="3" type="ORF">LX32DRAFT_714364</name>
</gene>
<proteinExistence type="predicted"/>